<protein>
    <submittedName>
        <fullName evidence="1">UBIQUITIN_CONJUGAT_2 domain-containing protein</fullName>
    </submittedName>
</protein>
<evidence type="ECO:0000313" key="1">
    <source>
        <dbReference type="WBParaSite" id="MCU_007274-RC"/>
    </source>
</evidence>
<proteinExistence type="predicted"/>
<name>A0A5K3FDH3_MESCO</name>
<organism evidence="1">
    <name type="scientific">Mesocestoides corti</name>
    <name type="common">Flatworm</name>
    <dbReference type="NCBI Taxonomy" id="53468"/>
    <lineage>
        <taxon>Eukaryota</taxon>
        <taxon>Metazoa</taxon>
        <taxon>Spiralia</taxon>
        <taxon>Lophotrochozoa</taxon>
        <taxon>Platyhelminthes</taxon>
        <taxon>Cestoda</taxon>
        <taxon>Eucestoda</taxon>
        <taxon>Cyclophyllidea</taxon>
        <taxon>Mesocestoididae</taxon>
        <taxon>Mesocestoides</taxon>
    </lineage>
</organism>
<reference evidence="1" key="1">
    <citation type="submission" date="2019-11" db="UniProtKB">
        <authorList>
            <consortium name="WormBaseParasite"/>
        </authorList>
    </citation>
    <scope>IDENTIFICATION</scope>
</reference>
<dbReference type="AlphaFoldDB" id="A0A5K3FDH3"/>
<dbReference type="WBParaSite" id="MCU_007274-RC">
    <property type="protein sequence ID" value="MCU_007274-RC"/>
    <property type="gene ID" value="MCU_007274"/>
</dbReference>
<sequence>MRLLAGLPVNGQRFAPNQAWCEWAEAHGCLPIGEEEDDENDGASNVGEDVTQMVGVGSGQESGDEHDVVSDAAASICKEYVNEERDGSAAVFNENVLSFANIRFSVASETD</sequence>
<accession>A0A5K3FDH3</accession>